<dbReference type="EMBL" id="LBJM01000023">
    <property type="protein sequence ID" value="RXH41079.1"/>
    <property type="molecule type" value="Genomic_DNA"/>
</dbReference>
<protein>
    <submittedName>
        <fullName evidence="2">Uncharacterized protein</fullName>
    </submittedName>
</protein>
<evidence type="ECO:0000256" key="1">
    <source>
        <dbReference type="SAM" id="MobiDB-lite"/>
    </source>
</evidence>
<name>A0A4Q0SRQ3_9BRAD</name>
<dbReference type="AlphaFoldDB" id="A0A4Q0SRQ3"/>
<sequence>MQTNDKRGGSRPQGFEYQEQPLNSPDSIKLTVSLLAPNRQHVGSDFLESSISIADAERYRRDPDAFAAEHFGLTKEQYREWVVVEGYPLCGTAPTESGLCPERVGGCGCGPDEWKRLHRNRLCSIHSGLTAPKNGSPHHG</sequence>
<reference evidence="2 3" key="1">
    <citation type="submission" date="2015-04" db="EMBL/GenBank/DDBJ databases">
        <title>Comparative genomics of rhizobia nodulating Arachis hypogaea in China.</title>
        <authorList>
            <person name="Li Y."/>
        </authorList>
    </citation>
    <scope>NUCLEOTIDE SEQUENCE [LARGE SCALE GENOMIC DNA]</scope>
    <source>
        <strain evidence="2 3">CCBAU 51787</strain>
    </source>
</reference>
<comment type="caution">
    <text evidence="2">The sequence shown here is derived from an EMBL/GenBank/DDBJ whole genome shotgun (WGS) entry which is preliminary data.</text>
</comment>
<dbReference type="RefSeq" id="WP_128944339.1">
    <property type="nucleotide sequence ID" value="NZ_LBJM01000023.1"/>
</dbReference>
<feature type="region of interest" description="Disordered" evidence="1">
    <location>
        <begin position="1"/>
        <end position="23"/>
    </location>
</feature>
<evidence type="ECO:0000313" key="3">
    <source>
        <dbReference type="Proteomes" id="UP000290565"/>
    </source>
</evidence>
<dbReference type="Proteomes" id="UP000290565">
    <property type="component" value="Unassembled WGS sequence"/>
</dbReference>
<proteinExistence type="predicted"/>
<accession>A0A4Q0SRQ3</accession>
<gene>
    <name evidence="2" type="ORF">XH94_09560</name>
</gene>
<organism evidence="2 3">
    <name type="scientific">Bradyrhizobium zhanjiangense</name>
    <dbReference type="NCBI Taxonomy" id="1325107"/>
    <lineage>
        <taxon>Bacteria</taxon>
        <taxon>Pseudomonadati</taxon>
        <taxon>Pseudomonadota</taxon>
        <taxon>Alphaproteobacteria</taxon>
        <taxon>Hyphomicrobiales</taxon>
        <taxon>Nitrobacteraceae</taxon>
        <taxon>Bradyrhizobium</taxon>
    </lineage>
</organism>
<evidence type="ECO:0000313" key="2">
    <source>
        <dbReference type="EMBL" id="RXH41079.1"/>
    </source>
</evidence>